<dbReference type="EMBL" id="CP060007">
    <property type="protein sequence ID" value="QNA46042.1"/>
    <property type="molecule type" value="Genomic_DNA"/>
</dbReference>
<name>A0A7G5XKN9_9BACT</name>
<dbReference type="CDD" id="cd06170">
    <property type="entry name" value="LuxR_C_like"/>
    <property type="match status" value="1"/>
</dbReference>
<feature type="modified residue" description="4-aspartylphosphate" evidence="3">
    <location>
        <position position="57"/>
    </location>
</feature>
<dbReference type="Pfam" id="PF00196">
    <property type="entry name" value="GerE"/>
    <property type="match status" value="1"/>
</dbReference>
<dbReference type="InterPro" id="IPR001789">
    <property type="entry name" value="Sig_transdc_resp-reg_receiver"/>
</dbReference>
<dbReference type="InterPro" id="IPR016032">
    <property type="entry name" value="Sig_transdc_resp-reg_C-effctor"/>
</dbReference>
<keyword evidence="2" id="KW-0238">DNA-binding</keyword>
<dbReference type="InterPro" id="IPR039420">
    <property type="entry name" value="WalR-like"/>
</dbReference>
<dbReference type="InterPro" id="IPR011006">
    <property type="entry name" value="CheY-like_superfamily"/>
</dbReference>
<dbReference type="GO" id="GO:0006355">
    <property type="term" value="P:regulation of DNA-templated transcription"/>
    <property type="evidence" value="ECO:0007669"/>
    <property type="project" value="InterPro"/>
</dbReference>
<dbReference type="RefSeq" id="WP_182805621.1">
    <property type="nucleotide sequence ID" value="NZ_CP060007.1"/>
</dbReference>
<proteinExistence type="predicted"/>
<dbReference type="SUPFAM" id="SSF46894">
    <property type="entry name" value="C-terminal effector domain of the bipartite response regulators"/>
    <property type="match status" value="1"/>
</dbReference>
<dbReference type="KEGG" id="lacs:H4075_07625"/>
<dbReference type="SMART" id="SM00421">
    <property type="entry name" value="HTH_LUXR"/>
    <property type="match status" value="1"/>
</dbReference>
<gene>
    <name evidence="6" type="ORF">H4075_07625</name>
</gene>
<sequence length="213" mass="23980">MKTTIGLVDDHQLFLKSLQLMLESFGNYEVVVEALNGESLKNKISNLPTPPDLMLVDVNMPVLDGIATSKWLNDKYPAMKLVALSMNDTDTAIIEMFKAGCCAFLLKDTHPTELEKALKEVVTKGYYNADASNINFRRLLMTSSETPSIVMTEKEKIFLSYVCSELTYKQIAAEMTLAERTIDGYRESLFQKFKVQSRVGLCLEALRKGFVKL</sequence>
<dbReference type="GO" id="GO:0003677">
    <property type="term" value="F:DNA binding"/>
    <property type="evidence" value="ECO:0007669"/>
    <property type="project" value="UniProtKB-KW"/>
</dbReference>
<evidence type="ECO:0000313" key="7">
    <source>
        <dbReference type="Proteomes" id="UP000515344"/>
    </source>
</evidence>
<dbReference type="SMART" id="SM00448">
    <property type="entry name" value="REC"/>
    <property type="match status" value="1"/>
</dbReference>
<keyword evidence="1 3" id="KW-0597">Phosphoprotein</keyword>
<evidence type="ECO:0000259" key="4">
    <source>
        <dbReference type="PROSITE" id="PS50043"/>
    </source>
</evidence>
<dbReference type="PROSITE" id="PS50110">
    <property type="entry name" value="RESPONSE_REGULATORY"/>
    <property type="match status" value="1"/>
</dbReference>
<keyword evidence="7" id="KW-1185">Reference proteome</keyword>
<evidence type="ECO:0000256" key="2">
    <source>
        <dbReference type="ARBA" id="ARBA00023125"/>
    </source>
</evidence>
<evidence type="ECO:0000313" key="6">
    <source>
        <dbReference type="EMBL" id="QNA46042.1"/>
    </source>
</evidence>
<dbReference type="CDD" id="cd17535">
    <property type="entry name" value="REC_NarL-like"/>
    <property type="match status" value="1"/>
</dbReference>
<dbReference type="InterPro" id="IPR058245">
    <property type="entry name" value="NreC/VraR/RcsB-like_REC"/>
</dbReference>
<dbReference type="Pfam" id="PF00072">
    <property type="entry name" value="Response_reg"/>
    <property type="match status" value="1"/>
</dbReference>
<feature type="domain" description="Response regulatory" evidence="5">
    <location>
        <begin position="4"/>
        <end position="122"/>
    </location>
</feature>
<accession>A0A7G5XKN9</accession>
<reference evidence="7" key="1">
    <citation type="submission" date="2020-08" db="EMBL/GenBank/DDBJ databases">
        <title>Lacibacter sp. S13-6-6 genome sequencing.</title>
        <authorList>
            <person name="Jin L."/>
        </authorList>
    </citation>
    <scope>NUCLEOTIDE SEQUENCE [LARGE SCALE GENOMIC DNA]</scope>
    <source>
        <strain evidence="7">S13-6-6</strain>
    </source>
</reference>
<dbReference type="InterPro" id="IPR000792">
    <property type="entry name" value="Tscrpt_reg_LuxR_C"/>
</dbReference>
<dbReference type="AlphaFoldDB" id="A0A7G5XKN9"/>
<dbReference type="PANTHER" id="PTHR43214:SF43">
    <property type="entry name" value="TWO-COMPONENT RESPONSE REGULATOR"/>
    <property type="match status" value="1"/>
</dbReference>
<dbReference type="Proteomes" id="UP000515344">
    <property type="component" value="Chromosome"/>
</dbReference>
<dbReference type="PROSITE" id="PS50043">
    <property type="entry name" value="HTH_LUXR_2"/>
    <property type="match status" value="1"/>
</dbReference>
<evidence type="ECO:0000259" key="5">
    <source>
        <dbReference type="PROSITE" id="PS50110"/>
    </source>
</evidence>
<feature type="domain" description="HTH luxR-type" evidence="4">
    <location>
        <begin position="144"/>
        <end position="209"/>
    </location>
</feature>
<evidence type="ECO:0000256" key="3">
    <source>
        <dbReference type="PROSITE-ProRule" id="PRU00169"/>
    </source>
</evidence>
<dbReference type="PANTHER" id="PTHR43214">
    <property type="entry name" value="TWO-COMPONENT RESPONSE REGULATOR"/>
    <property type="match status" value="1"/>
</dbReference>
<dbReference type="Gene3D" id="3.40.50.2300">
    <property type="match status" value="1"/>
</dbReference>
<evidence type="ECO:0000256" key="1">
    <source>
        <dbReference type="ARBA" id="ARBA00022553"/>
    </source>
</evidence>
<dbReference type="GO" id="GO:0000160">
    <property type="term" value="P:phosphorelay signal transduction system"/>
    <property type="evidence" value="ECO:0007669"/>
    <property type="project" value="InterPro"/>
</dbReference>
<organism evidence="6 7">
    <name type="scientific">Lacibacter sediminis</name>
    <dbReference type="NCBI Taxonomy" id="2760713"/>
    <lineage>
        <taxon>Bacteria</taxon>
        <taxon>Pseudomonadati</taxon>
        <taxon>Bacteroidota</taxon>
        <taxon>Chitinophagia</taxon>
        <taxon>Chitinophagales</taxon>
        <taxon>Chitinophagaceae</taxon>
        <taxon>Lacibacter</taxon>
    </lineage>
</organism>
<protein>
    <submittedName>
        <fullName evidence="6">Response regulator transcription factor</fullName>
    </submittedName>
</protein>
<dbReference type="SUPFAM" id="SSF52172">
    <property type="entry name" value="CheY-like"/>
    <property type="match status" value="1"/>
</dbReference>